<evidence type="ECO:0000256" key="5">
    <source>
        <dbReference type="ARBA" id="ARBA00022598"/>
    </source>
</evidence>
<dbReference type="PRINTS" id="PR00983">
    <property type="entry name" value="TRNASYNTHCYS"/>
</dbReference>
<evidence type="ECO:0000256" key="4">
    <source>
        <dbReference type="ARBA" id="ARBA00022490"/>
    </source>
</evidence>
<evidence type="ECO:0000256" key="2">
    <source>
        <dbReference type="ARBA" id="ARBA00005594"/>
    </source>
</evidence>
<dbReference type="AlphaFoldDB" id="A0A127M5X7"/>
<comment type="similarity">
    <text evidence="2 12">Belongs to the class-I aminoacyl-tRNA synthetase family.</text>
</comment>
<comment type="catalytic activity">
    <reaction evidence="12">
        <text>tRNA(Cys) + L-cysteine + ATP = L-cysteinyl-tRNA(Cys) + AMP + diphosphate</text>
        <dbReference type="Rhea" id="RHEA:17773"/>
        <dbReference type="Rhea" id="RHEA-COMP:9661"/>
        <dbReference type="Rhea" id="RHEA-COMP:9679"/>
        <dbReference type="ChEBI" id="CHEBI:30616"/>
        <dbReference type="ChEBI" id="CHEBI:33019"/>
        <dbReference type="ChEBI" id="CHEBI:35235"/>
        <dbReference type="ChEBI" id="CHEBI:78442"/>
        <dbReference type="ChEBI" id="CHEBI:78517"/>
        <dbReference type="ChEBI" id="CHEBI:456215"/>
        <dbReference type="EC" id="6.1.1.16"/>
    </reaction>
</comment>
<evidence type="ECO:0000256" key="6">
    <source>
        <dbReference type="ARBA" id="ARBA00022723"/>
    </source>
</evidence>
<dbReference type="EMBL" id="CP014544">
    <property type="protein sequence ID" value="AMO68628.1"/>
    <property type="molecule type" value="Genomic_DNA"/>
</dbReference>
<sequence>MTIQIYNTLSRSKQPLKPLQDGKIGMYVCGMTVYDYCHLGHARVLVAFDVITRYLRAKAFEVNYVRNITDIDDKILRRATENGEPYEALTERFIVAMNEDAERLGIIAPDREPRATAHIGDIIAMITRLIATGHAYQASNGDVYYRVTAFADYGKLSGKKPDELLSGARIAVDEAKDDPRDFALWKAVNDGTTSWPSPWGEGRPGWHIECSAMSTCCLGETFDIHGGGPDLVFPHHENEIAQSEAATGKKYAQTWMHAGAVRVDNEKMSKSLGNFFTIREILDKYHPEVVRYFLISSHYRSAINYSEENLQIAKQNLERFYHAYKGLPPVTLIAYADLPQENDFVQRFDAAMADDFNVPLAVAVLYDMVRELNTAKEAGNSERINSLAQLLKSLAAVLGVLQLEADDFLQSGSADQLDAASIEALIAERVQAKKDRQFARADEIRDSLKAQGVILEDSREGTTWRRD</sequence>
<dbReference type="SUPFAM" id="SSF47323">
    <property type="entry name" value="Anticodon-binding domain of a subclass of class I aminoacyl-tRNA synthetases"/>
    <property type="match status" value="1"/>
</dbReference>
<feature type="binding site" evidence="12">
    <location>
        <position position="235"/>
    </location>
    <ligand>
        <name>Zn(2+)</name>
        <dbReference type="ChEBI" id="CHEBI:29105"/>
    </ligand>
</feature>
<dbReference type="SMART" id="SM00840">
    <property type="entry name" value="DALR_2"/>
    <property type="match status" value="1"/>
</dbReference>
<dbReference type="InterPro" id="IPR014729">
    <property type="entry name" value="Rossmann-like_a/b/a_fold"/>
</dbReference>
<protein>
    <recommendedName>
        <fullName evidence="12">Cysteine--tRNA ligase</fullName>
        <ecNumber evidence="12">6.1.1.16</ecNumber>
    </recommendedName>
    <alternativeName>
        <fullName evidence="12">Cysteinyl-tRNA synthetase</fullName>
        <shortName evidence="12">CysRS</shortName>
    </alternativeName>
</protein>
<keyword evidence="8 12" id="KW-0862">Zinc</keyword>
<dbReference type="InterPro" id="IPR056411">
    <property type="entry name" value="CysS_C"/>
</dbReference>
<keyword evidence="4 12" id="KW-0963">Cytoplasm</keyword>
<dbReference type="InterPro" id="IPR024909">
    <property type="entry name" value="Cys-tRNA/MSH_ligase"/>
</dbReference>
<dbReference type="PANTHER" id="PTHR10890:SF3">
    <property type="entry name" value="CYSTEINE--TRNA LIGASE, CYTOPLASMIC"/>
    <property type="match status" value="1"/>
</dbReference>
<dbReference type="NCBIfam" id="TIGR00435">
    <property type="entry name" value="cysS"/>
    <property type="match status" value="1"/>
</dbReference>
<dbReference type="KEGG" id="zal:AZF00_10110"/>
<keyword evidence="6 12" id="KW-0479">Metal-binding</keyword>
<evidence type="ECO:0000256" key="10">
    <source>
        <dbReference type="ARBA" id="ARBA00022917"/>
    </source>
</evidence>
<feature type="short sequence motif" description="'HIGH' region" evidence="12">
    <location>
        <begin position="31"/>
        <end position="41"/>
    </location>
</feature>
<reference evidence="14 15" key="1">
    <citation type="submission" date="2015-12" db="EMBL/GenBank/DDBJ databases">
        <authorList>
            <person name="Shamseldin A."/>
            <person name="Moawad H."/>
            <person name="Abd El-Rahim W.M."/>
            <person name="Sadowsky M.J."/>
        </authorList>
    </citation>
    <scope>NUCLEOTIDE SEQUENCE [LARGE SCALE GENOMIC DNA]</scope>
    <source>
        <strain evidence="14 15">SM2</strain>
    </source>
</reference>
<feature type="binding site" evidence="12">
    <location>
        <position position="210"/>
    </location>
    <ligand>
        <name>Zn(2+)</name>
        <dbReference type="ChEBI" id="CHEBI:29105"/>
    </ligand>
</feature>
<evidence type="ECO:0000256" key="9">
    <source>
        <dbReference type="ARBA" id="ARBA00022840"/>
    </source>
</evidence>
<feature type="binding site" evidence="12">
    <location>
        <position position="29"/>
    </location>
    <ligand>
        <name>Zn(2+)</name>
        <dbReference type="ChEBI" id="CHEBI:29105"/>
    </ligand>
</feature>
<dbReference type="RefSeq" id="WP_008249801.1">
    <property type="nucleotide sequence ID" value="NZ_CP014544.1"/>
</dbReference>
<dbReference type="CDD" id="cd07963">
    <property type="entry name" value="Anticodon_Ia_Cys"/>
    <property type="match status" value="1"/>
</dbReference>
<keyword evidence="11 12" id="KW-0030">Aminoacyl-tRNA synthetase</keyword>
<dbReference type="GO" id="GO:0005829">
    <property type="term" value="C:cytosol"/>
    <property type="evidence" value="ECO:0007669"/>
    <property type="project" value="TreeGrafter"/>
</dbReference>
<feature type="binding site" evidence="12">
    <location>
        <position position="239"/>
    </location>
    <ligand>
        <name>Zn(2+)</name>
        <dbReference type="ChEBI" id="CHEBI:29105"/>
    </ligand>
</feature>
<dbReference type="Pfam" id="PF09190">
    <property type="entry name" value="DALR_2"/>
    <property type="match status" value="1"/>
</dbReference>
<dbReference type="GO" id="GO:0004817">
    <property type="term" value="F:cysteine-tRNA ligase activity"/>
    <property type="evidence" value="ECO:0007669"/>
    <property type="project" value="UniProtKB-UniRule"/>
</dbReference>
<organism evidence="14 15">
    <name type="scientific">Zhongshania aliphaticivorans</name>
    <dbReference type="NCBI Taxonomy" id="1470434"/>
    <lineage>
        <taxon>Bacteria</taxon>
        <taxon>Pseudomonadati</taxon>
        <taxon>Pseudomonadota</taxon>
        <taxon>Gammaproteobacteria</taxon>
        <taxon>Cellvibrionales</taxon>
        <taxon>Spongiibacteraceae</taxon>
        <taxon>Zhongshania</taxon>
    </lineage>
</organism>
<dbReference type="Pfam" id="PF23493">
    <property type="entry name" value="CysS_C"/>
    <property type="match status" value="1"/>
</dbReference>
<dbReference type="GO" id="GO:0006423">
    <property type="term" value="P:cysteinyl-tRNA aminoacylation"/>
    <property type="evidence" value="ECO:0007669"/>
    <property type="project" value="UniProtKB-UniRule"/>
</dbReference>
<dbReference type="GO" id="GO:0005524">
    <property type="term" value="F:ATP binding"/>
    <property type="evidence" value="ECO:0007669"/>
    <property type="project" value="UniProtKB-UniRule"/>
</dbReference>
<evidence type="ECO:0000256" key="7">
    <source>
        <dbReference type="ARBA" id="ARBA00022741"/>
    </source>
</evidence>
<evidence type="ECO:0000256" key="3">
    <source>
        <dbReference type="ARBA" id="ARBA00011245"/>
    </source>
</evidence>
<evidence type="ECO:0000256" key="1">
    <source>
        <dbReference type="ARBA" id="ARBA00004496"/>
    </source>
</evidence>
<dbReference type="HAMAP" id="MF_00041">
    <property type="entry name" value="Cys_tRNA_synth"/>
    <property type="match status" value="1"/>
</dbReference>
<evidence type="ECO:0000256" key="11">
    <source>
        <dbReference type="ARBA" id="ARBA00023146"/>
    </source>
</evidence>
<dbReference type="FunFam" id="3.40.50.620:FF:000009">
    <property type="entry name" value="Cysteine--tRNA ligase"/>
    <property type="match status" value="1"/>
</dbReference>
<comment type="subunit">
    <text evidence="3 12">Monomer.</text>
</comment>
<evidence type="ECO:0000313" key="15">
    <source>
        <dbReference type="Proteomes" id="UP000074119"/>
    </source>
</evidence>
<dbReference type="InterPro" id="IPR015273">
    <property type="entry name" value="Cys-tRNA-synt_Ia_DALR"/>
</dbReference>
<accession>A0A127M5X7</accession>
<evidence type="ECO:0000259" key="13">
    <source>
        <dbReference type="SMART" id="SM00840"/>
    </source>
</evidence>
<dbReference type="InterPro" id="IPR032678">
    <property type="entry name" value="tRNA-synt_1_cat_dom"/>
</dbReference>
<dbReference type="Gene3D" id="1.20.120.1910">
    <property type="entry name" value="Cysteine-tRNA ligase, C-terminal anti-codon recognition domain"/>
    <property type="match status" value="1"/>
</dbReference>
<keyword evidence="7 12" id="KW-0547">Nucleotide-binding</keyword>
<name>A0A127M5X7_9GAMM</name>
<feature type="short sequence motif" description="'KMSKS' region" evidence="12">
    <location>
        <begin position="267"/>
        <end position="271"/>
    </location>
</feature>
<comment type="cofactor">
    <cofactor evidence="12">
        <name>Zn(2+)</name>
        <dbReference type="ChEBI" id="CHEBI:29105"/>
    </cofactor>
    <text evidence="12">Binds 1 zinc ion per subunit.</text>
</comment>
<feature type="binding site" evidence="12">
    <location>
        <position position="270"/>
    </location>
    <ligand>
        <name>ATP</name>
        <dbReference type="ChEBI" id="CHEBI:30616"/>
    </ligand>
</feature>
<proteinExistence type="inferred from homology"/>
<evidence type="ECO:0000256" key="12">
    <source>
        <dbReference type="HAMAP-Rule" id="MF_00041"/>
    </source>
</evidence>
<keyword evidence="5 12" id="KW-0436">Ligase</keyword>
<comment type="subcellular location">
    <subcellularLocation>
        <location evidence="1 12">Cytoplasm</location>
    </subcellularLocation>
</comment>
<evidence type="ECO:0000256" key="8">
    <source>
        <dbReference type="ARBA" id="ARBA00022833"/>
    </source>
</evidence>
<keyword evidence="10 12" id="KW-0648">Protein biosynthesis</keyword>
<feature type="domain" description="Cysteinyl-tRNA synthetase class Ia DALR" evidence="13">
    <location>
        <begin position="347"/>
        <end position="409"/>
    </location>
</feature>
<dbReference type="InterPro" id="IPR009080">
    <property type="entry name" value="tRNAsynth_Ia_anticodon-bd"/>
</dbReference>
<dbReference type="InterPro" id="IPR015803">
    <property type="entry name" value="Cys-tRNA-ligase"/>
</dbReference>
<dbReference type="PANTHER" id="PTHR10890">
    <property type="entry name" value="CYSTEINYL-TRNA SYNTHETASE"/>
    <property type="match status" value="1"/>
</dbReference>
<dbReference type="Pfam" id="PF01406">
    <property type="entry name" value="tRNA-synt_1e"/>
    <property type="match status" value="1"/>
</dbReference>
<dbReference type="CDD" id="cd00672">
    <property type="entry name" value="CysRS_core"/>
    <property type="match status" value="1"/>
</dbReference>
<evidence type="ECO:0000313" key="14">
    <source>
        <dbReference type="EMBL" id="AMO68628.1"/>
    </source>
</evidence>
<dbReference type="STRING" id="1470434.AZF00_10110"/>
<dbReference type="SUPFAM" id="SSF52374">
    <property type="entry name" value="Nucleotidylyl transferase"/>
    <property type="match status" value="1"/>
</dbReference>
<keyword evidence="9 12" id="KW-0067">ATP-binding</keyword>
<gene>
    <name evidence="12" type="primary">cysS</name>
    <name evidence="14" type="ORF">AZF00_10110</name>
</gene>
<dbReference type="EC" id="6.1.1.16" evidence="12"/>
<dbReference type="Proteomes" id="UP000074119">
    <property type="component" value="Chromosome"/>
</dbReference>
<dbReference type="GO" id="GO:0008270">
    <property type="term" value="F:zinc ion binding"/>
    <property type="evidence" value="ECO:0007669"/>
    <property type="project" value="UniProtKB-UniRule"/>
</dbReference>
<dbReference type="Gene3D" id="3.40.50.620">
    <property type="entry name" value="HUPs"/>
    <property type="match status" value="1"/>
</dbReference>